<dbReference type="Pfam" id="PF01494">
    <property type="entry name" value="FAD_binding_3"/>
    <property type="match status" value="1"/>
</dbReference>
<name>A0AAU8JSY9_9ACTN</name>
<dbReference type="GO" id="GO:0004497">
    <property type="term" value="F:monooxygenase activity"/>
    <property type="evidence" value="ECO:0007669"/>
    <property type="project" value="UniProtKB-KW"/>
</dbReference>
<dbReference type="InterPro" id="IPR036188">
    <property type="entry name" value="FAD/NAD-bd_sf"/>
</dbReference>
<proteinExistence type="predicted"/>
<dbReference type="AlphaFoldDB" id="A0AAU8JSY9"/>
<gene>
    <name evidence="4" type="ORF">ABWK59_05830</name>
</gene>
<feature type="domain" description="FAD-binding" evidence="3">
    <location>
        <begin position="2"/>
        <end position="335"/>
    </location>
</feature>
<keyword evidence="1" id="KW-0560">Oxidoreductase</keyword>
<dbReference type="Gene3D" id="3.50.50.60">
    <property type="entry name" value="FAD/NAD(P)-binding domain"/>
    <property type="match status" value="1"/>
</dbReference>
<dbReference type="EMBL" id="CP159872">
    <property type="protein sequence ID" value="XCM78477.1"/>
    <property type="molecule type" value="Genomic_DNA"/>
</dbReference>
<dbReference type="PANTHER" id="PTHR13789:SF309">
    <property type="entry name" value="PUTATIVE (AFU_ORTHOLOGUE AFUA_6G14510)-RELATED"/>
    <property type="match status" value="1"/>
</dbReference>
<accession>A0AAU8JSY9</accession>
<protein>
    <submittedName>
        <fullName evidence="4">FAD-dependent oxidoreductase</fullName>
    </submittedName>
</protein>
<evidence type="ECO:0000256" key="1">
    <source>
        <dbReference type="ARBA" id="ARBA00023002"/>
    </source>
</evidence>
<sequence>MEVVVIGGGVAGAAAAIALRRNGAEVVLCEAYADPAGSVGSFLSLATNGLRALEALGCREEVQRAGFAVPLQRMWSGSGRLLGEVPRGRLAGDALHSTTLMRGALVEVLREAAVRAGARLLTGRRLVATESAGDRVRARFADGSELDADLLVGADGLWSASRRQLDPQAPAPRYAGLYSISGVAEGVPVEPGCFHMVFARNGAFLHIPAPDGAVWWSAQIAAPERPDLPDPGDGSWPDRLAEVYRRERLPLDLLRATTRLHRPTLMHTLAEVPTWHDDRTVLLGDAVHPVGAGQGAAMAVEDAVVLAQELAAGGPTRAALARYEQRRRARTGRLARIASGNRDAKTSGAVKSRMYDLVMPVVFRHFYERGTAWLYTHELGELPTPARP</sequence>
<dbReference type="PANTHER" id="PTHR13789">
    <property type="entry name" value="MONOOXYGENASE"/>
    <property type="match status" value="1"/>
</dbReference>
<dbReference type="SUPFAM" id="SSF51905">
    <property type="entry name" value="FAD/NAD(P)-binding domain"/>
    <property type="match status" value="1"/>
</dbReference>
<evidence type="ECO:0000259" key="3">
    <source>
        <dbReference type="Pfam" id="PF01494"/>
    </source>
</evidence>
<dbReference type="InterPro" id="IPR002938">
    <property type="entry name" value="FAD-bd"/>
</dbReference>
<dbReference type="InterPro" id="IPR050493">
    <property type="entry name" value="FAD-dep_Monooxygenase_BioMet"/>
</dbReference>
<evidence type="ECO:0000256" key="2">
    <source>
        <dbReference type="ARBA" id="ARBA00023033"/>
    </source>
</evidence>
<dbReference type="KEGG" id="kcm:ABWK59_05830"/>
<keyword evidence="2" id="KW-0503">Monooxygenase</keyword>
<dbReference type="PRINTS" id="PR00420">
    <property type="entry name" value="RNGMNOXGNASE"/>
</dbReference>
<evidence type="ECO:0000313" key="4">
    <source>
        <dbReference type="EMBL" id="XCM78477.1"/>
    </source>
</evidence>
<organism evidence="4">
    <name type="scientific">Kitasatospora camelliae</name>
    <dbReference type="NCBI Taxonomy" id="3156397"/>
    <lineage>
        <taxon>Bacteria</taxon>
        <taxon>Bacillati</taxon>
        <taxon>Actinomycetota</taxon>
        <taxon>Actinomycetes</taxon>
        <taxon>Kitasatosporales</taxon>
        <taxon>Streptomycetaceae</taxon>
        <taxon>Kitasatospora</taxon>
    </lineage>
</organism>
<dbReference type="GO" id="GO:0071949">
    <property type="term" value="F:FAD binding"/>
    <property type="evidence" value="ECO:0007669"/>
    <property type="project" value="InterPro"/>
</dbReference>
<reference evidence="4" key="1">
    <citation type="submission" date="2024-06" db="EMBL/GenBank/DDBJ databases">
        <title>The genome sequences of Kitasatospora sp. strain HUAS MG31.</title>
        <authorList>
            <person name="Mo P."/>
        </authorList>
    </citation>
    <scope>NUCLEOTIDE SEQUENCE</scope>
    <source>
        <strain evidence="4">HUAS MG31</strain>
    </source>
</reference>
<dbReference type="RefSeq" id="WP_354638399.1">
    <property type="nucleotide sequence ID" value="NZ_CP159872.1"/>
</dbReference>